<dbReference type="Pfam" id="PF08546">
    <property type="entry name" value="ApbA_C"/>
    <property type="match status" value="1"/>
</dbReference>
<reference evidence="6 7" key="1">
    <citation type="journal article" date="2018" name="J. Invertebr. Pathol.">
        <title>New genotyping method for the causative agent of crayfish plague (Aphanomyces astaci) based on whole genome data.</title>
        <authorList>
            <person name="Minardi D."/>
            <person name="Studholme D.J."/>
            <person name="van der Giezen M."/>
            <person name="Pretto T."/>
            <person name="Oidtmann B."/>
        </authorList>
    </citation>
    <scope>NUCLEOTIDE SEQUENCE [LARGE SCALE GENOMIC DNA]</scope>
    <source>
        <strain evidence="6 7">KB13</strain>
    </source>
</reference>
<feature type="domain" description="Ketopantoate reductase N-terminal" evidence="4">
    <location>
        <begin position="3"/>
        <end position="200"/>
    </location>
</feature>
<evidence type="ECO:0000256" key="3">
    <source>
        <dbReference type="ARBA" id="ARBA00023002"/>
    </source>
</evidence>
<dbReference type="InterPro" id="IPR013752">
    <property type="entry name" value="KPA_reductase"/>
</dbReference>
<dbReference type="Gene3D" id="3.40.50.720">
    <property type="entry name" value="NAD(P)-binding Rossmann-like Domain"/>
    <property type="match status" value="1"/>
</dbReference>
<feature type="domain" description="Ketopantoate reductase C-terminal" evidence="5">
    <location>
        <begin position="242"/>
        <end position="336"/>
    </location>
</feature>
<dbReference type="PANTHER" id="PTHR43765">
    <property type="entry name" value="2-DEHYDROPANTOATE 2-REDUCTASE-RELATED"/>
    <property type="match status" value="1"/>
</dbReference>
<dbReference type="InterPro" id="IPR050838">
    <property type="entry name" value="Ketopantoate_reductase"/>
</dbReference>
<dbReference type="GO" id="GO:0008677">
    <property type="term" value="F:2-dehydropantoate 2-reductase activity"/>
    <property type="evidence" value="ECO:0007669"/>
    <property type="project" value="TreeGrafter"/>
</dbReference>
<dbReference type="Pfam" id="PF02558">
    <property type="entry name" value="ApbA"/>
    <property type="match status" value="1"/>
</dbReference>
<dbReference type="GO" id="GO:0050661">
    <property type="term" value="F:NADP binding"/>
    <property type="evidence" value="ECO:0007669"/>
    <property type="project" value="TreeGrafter"/>
</dbReference>
<evidence type="ECO:0000259" key="4">
    <source>
        <dbReference type="Pfam" id="PF02558"/>
    </source>
</evidence>
<evidence type="ECO:0000259" key="5">
    <source>
        <dbReference type="Pfam" id="PF08546"/>
    </source>
</evidence>
<keyword evidence="2" id="KW-0521">NADP</keyword>
<accession>A0A9X8H4P5</accession>
<dbReference type="EMBL" id="QUTI01040266">
    <property type="protein sequence ID" value="RLO00461.1"/>
    <property type="molecule type" value="Genomic_DNA"/>
</dbReference>
<dbReference type="PANTHER" id="PTHR43765:SF2">
    <property type="entry name" value="2-DEHYDROPANTOATE 2-REDUCTASE"/>
    <property type="match status" value="1"/>
</dbReference>
<organism evidence="6 7">
    <name type="scientific">Aphanomyces astaci</name>
    <name type="common">Crayfish plague agent</name>
    <dbReference type="NCBI Taxonomy" id="112090"/>
    <lineage>
        <taxon>Eukaryota</taxon>
        <taxon>Sar</taxon>
        <taxon>Stramenopiles</taxon>
        <taxon>Oomycota</taxon>
        <taxon>Saprolegniomycetes</taxon>
        <taxon>Saprolegniales</taxon>
        <taxon>Verrucalvaceae</taxon>
        <taxon>Aphanomyces</taxon>
    </lineage>
</organism>
<dbReference type="InterPro" id="IPR013332">
    <property type="entry name" value="KPR_N"/>
</dbReference>
<comment type="caution">
    <text evidence="6">The sequence shown here is derived from an EMBL/GenBank/DDBJ whole genome shotgun (WGS) entry which is preliminary data.</text>
</comment>
<evidence type="ECO:0000313" key="6">
    <source>
        <dbReference type="EMBL" id="RLO00461.1"/>
    </source>
</evidence>
<sequence length="342" mass="36778">MKVGVVGLGAIGSLFFNRILHQINPRNMPRSKTDRTNQIYALVKQAHLPHLKKVSILDQQRRLVLEVPTHTSPNADAFCTDYFVQQARSLDALLVTVKSTDTYEVAARLKVHPNPSYQRYAGNAINKDSLVISLQNGTYFSLSTTFVLMICDTGLGNVKILKDVLETDNVLHGVTYMGGVSIGPGSVIQGGAGTTIIQNAEHLSDSVQDTLGHLCTLLAASGTTGKESLQSIFRWNESVVTGQDNLAIVEAIVNEVAAVANAQGITLNLHDQTPLAFTTAAAAATGANFCSMCMDIQRRKPTEIGSINDMIVAYGQQTGVPTPCNAFLTHVIKALERVSTLS</sequence>
<protein>
    <recommendedName>
        <fullName evidence="8">Ketopantoate reductase N-terminal domain-containing protein</fullName>
    </recommendedName>
</protein>
<dbReference type="InterPro" id="IPR013328">
    <property type="entry name" value="6PGD_dom2"/>
</dbReference>
<evidence type="ECO:0000256" key="2">
    <source>
        <dbReference type="ARBA" id="ARBA00022857"/>
    </source>
</evidence>
<dbReference type="GO" id="GO:0005737">
    <property type="term" value="C:cytoplasm"/>
    <property type="evidence" value="ECO:0007669"/>
    <property type="project" value="TreeGrafter"/>
</dbReference>
<evidence type="ECO:0008006" key="8">
    <source>
        <dbReference type="Google" id="ProtNLM"/>
    </source>
</evidence>
<comment type="similarity">
    <text evidence="1">Belongs to the ketopantoate reductase family.</text>
</comment>
<dbReference type="Proteomes" id="UP000275652">
    <property type="component" value="Unassembled WGS sequence"/>
</dbReference>
<gene>
    <name evidence="6" type="ORF">DYB28_008287</name>
</gene>
<dbReference type="Gene3D" id="1.10.1040.10">
    <property type="entry name" value="N-(1-d-carboxylethyl)-l-norvaline Dehydrogenase, domain 2"/>
    <property type="match status" value="1"/>
</dbReference>
<keyword evidence="3" id="KW-0560">Oxidoreductase</keyword>
<evidence type="ECO:0000256" key="1">
    <source>
        <dbReference type="ARBA" id="ARBA00007870"/>
    </source>
</evidence>
<dbReference type="InterPro" id="IPR008927">
    <property type="entry name" value="6-PGluconate_DH-like_C_sf"/>
</dbReference>
<evidence type="ECO:0000313" key="7">
    <source>
        <dbReference type="Proteomes" id="UP000275652"/>
    </source>
</evidence>
<proteinExistence type="inferred from homology"/>
<dbReference type="AlphaFoldDB" id="A0A9X8H4P5"/>
<dbReference type="SUPFAM" id="SSF48179">
    <property type="entry name" value="6-phosphogluconate dehydrogenase C-terminal domain-like"/>
    <property type="match status" value="1"/>
</dbReference>
<name>A0A9X8H4P5_APHAT</name>